<proteinExistence type="predicted"/>
<evidence type="ECO:0000313" key="3">
    <source>
        <dbReference type="Proteomes" id="UP001362999"/>
    </source>
</evidence>
<organism evidence="2 3">
    <name type="scientific">Favolaschia claudopus</name>
    <dbReference type="NCBI Taxonomy" id="2862362"/>
    <lineage>
        <taxon>Eukaryota</taxon>
        <taxon>Fungi</taxon>
        <taxon>Dikarya</taxon>
        <taxon>Basidiomycota</taxon>
        <taxon>Agaricomycotina</taxon>
        <taxon>Agaricomycetes</taxon>
        <taxon>Agaricomycetidae</taxon>
        <taxon>Agaricales</taxon>
        <taxon>Marasmiineae</taxon>
        <taxon>Mycenaceae</taxon>
        <taxon>Favolaschia</taxon>
    </lineage>
</organism>
<sequence>MQLGGEFWECGMRATRRQDEAIRRVLPWQRRWSSRKRFGAAIRACRGNQCHQDVEWRGVQAAAQCEERREGNHLTHGEGDASNARGSIASRVRKDEGRAAHTYAAAGQRDSRLGSARGCRRDGVMLRKGAESGGDAYSLKEVVSGNNKNGGADVLSSSMGSFPTRWRVEACGSEGGETGEWEGESAGGGVAVGDPLDGIGDGIVGAHGNESERETVEVVVTVVEVAVQDPGTPGEAGLGFSTVLRRIWASFTILMGVLFPSADVSSDRGEYGSAVFYCWSPSGEKGRQKLCLNAWEWAAWVASDSTPGKTPPRSRNKVLDGAGEIPMGIRDDTKHN</sequence>
<dbReference type="AlphaFoldDB" id="A0AAW0ANB8"/>
<feature type="region of interest" description="Disordered" evidence="1">
    <location>
        <begin position="304"/>
        <end position="336"/>
    </location>
</feature>
<reference evidence="2 3" key="1">
    <citation type="journal article" date="2024" name="J Genomics">
        <title>Draft genome sequencing and assembly of Favolaschia claudopus CIRM-BRFM 2984 isolated from oak limbs.</title>
        <authorList>
            <person name="Navarro D."/>
            <person name="Drula E."/>
            <person name="Chaduli D."/>
            <person name="Cazenave R."/>
            <person name="Ahrendt S."/>
            <person name="Wang J."/>
            <person name="Lipzen A."/>
            <person name="Daum C."/>
            <person name="Barry K."/>
            <person name="Grigoriev I.V."/>
            <person name="Favel A."/>
            <person name="Rosso M.N."/>
            <person name="Martin F."/>
        </authorList>
    </citation>
    <scope>NUCLEOTIDE SEQUENCE [LARGE SCALE GENOMIC DNA]</scope>
    <source>
        <strain evidence="2 3">CIRM-BRFM 2984</strain>
    </source>
</reference>
<keyword evidence="3" id="KW-1185">Reference proteome</keyword>
<protein>
    <submittedName>
        <fullName evidence="2">Uncharacterized protein</fullName>
    </submittedName>
</protein>
<dbReference type="Proteomes" id="UP001362999">
    <property type="component" value="Unassembled WGS sequence"/>
</dbReference>
<accession>A0AAW0ANB8</accession>
<dbReference type="EMBL" id="JAWWNJ010000056">
    <property type="protein sequence ID" value="KAK7014638.1"/>
    <property type="molecule type" value="Genomic_DNA"/>
</dbReference>
<evidence type="ECO:0000313" key="2">
    <source>
        <dbReference type="EMBL" id="KAK7014638.1"/>
    </source>
</evidence>
<name>A0AAW0ANB8_9AGAR</name>
<gene>
    <name evidence="2" type="ORF">R3P38DRAFT_3362336</name>
</gene>
<comment type="caution">
    <text evidence="2">The sequence shown here is derived from an EMBL/GenBank/DDBJ whole genome shotgun (WGS) entry which is preliminary data.</text>
</comment>
<evidence type="ECO:0000256" key="1">
    <source>
        <dbReference type="SAM" id="MobiDB-lite"/>
    </source>
</evidence>
<feature type="region of interest" description="Disordered" evidence="1">
    <location>
        <begin position="172"/>
        <end position="191"/>
    </location>
</feature>